<feature type="transmembrane region" description="Helical" evidence="1">
    <location>
        <begin position="163"/>
        <end position="181"/>
    </location>
</feature>
<keyword evidence="1" id="KW-0812">Transmembrane</keyword>
<feature type="transmembrane region" description="Helical" evidence="1">
    <location>
        <begin position="335"/>
        <end position="353"/>
    </location>
</feature>
<keyword evidence="3" id="KW-1185">Reference proteome</keyword>
<reference evidence="3" key="1">
    <citation type="submission" date="2018-07" db="EMBL/GenBank/DDBJ databases">
        <authorList>
            <person name="Safronova V.I."/>
            <person name="Chirak E.R."/>
            <person name="Sazanova A.L."/>
        </authorList>
    </citation>
    <scope>NUCLEOTIDE SEQUENCE [LARGE SCALE GENOMIC DNA]</scope>
    <source>
        <strain evidence="3">RCAM04685</strain>
    </source>
</reference>
<sequence>MDGVEPKRARAGHGLAFGMLRLIGSPVFWLSAFVAFVLAGLALPLRLPLGPNYWDTAVYLDAVQRIRMGQVPSIDFFAPVGPLGYYLTTGLEALFPQAQPMLLVNWAVLPVALPLLALLTAHVGHRSRAQALLLLLPFLLFASLPVNLHGLYPMPGFDGYGHYNRHVSLLLYVLIAALLFVRNRRLLNGMVAALMLALFLVKITGAVTGTILVGYAMLAGRMRIRDVAVAAGLVLVVLAVLDLATGVVRAYLADILTLLGLNTGELLPRFLTVASVKFNVVGPGLLLLAVLAFAAWRERVPFSLAGLRALLAAPLGWFAAALFALTFFETQNTGSLEFIGLWPIVLLVLLGSWGRRDRLSQVVLVLALAVSLPTALIFTQRAARAALGGLSYTSLKLPDLGPLGRVSLKPDIAERAVGMLEHYAGQQESYRDLVRRNLLPSYILYSEIDYQATWLLEVQQGVTALRAWEAANKRRLESLFTLDFVDPFNYLLDRRPTPNTPIGIDPRRSTPDIDQPTLEGLNQADAILEPKCPPTTARTAITQHFAEALKGRRLVALAPCWDMYLKE</sequence>
<feature type="transmembrane region" description="Helical" evidence="1">
    <location>
        <begin position="193"/>
        <end position="217"/>
    </location>
</feature>
<protein>
    <recommendedName>
        <fullName evidence="4">Glycosyltransferase RgtA/B/C/D-like domain-containing protein</fullName>
    </recommendedName>
</protein>
<organism evidence="2 3">
    <name type="scientific">Bosea caraganae</name>
    <dbReference type="NCBI Taxonomy" id="2763117"/>
    <lineage>
        <taxon>Bacteria</taxon>
        <taxon>Pseudomonadati</taxon>
        <taxon>Pseudomonadota</taxon>
        <taxon>Alphaproteobacteria</taxon>
        <taxon>Hyphomicrobiales</taxon>
        <taxon>Boseaceae</taxon>
        <taxon>Bosea</taxon>
    </lineage>
</organism>
<keyword evidence="1" id="KW-1133">Transmembrane helix</keyword>
<feature type="transmembrane region" description="Helical" evidence="1">
    <location>
        <begin position="229"/>
        <end position="252"/>
    </location>
</feature>
<feature type="transmembrane region" description="Helical" evidence="1">
    <location>
        <begin position="359"/>
        <end position="378"/>
    </location>
</feature>
<feature type="transmembrane region" description="Helical" evidence="1">
    <location>
        <begin position="273"/>
        <end position="296"/>
    </location>
</feature>
<feature type="transmembrane region" description="Helical" evidence="1">
    <location>
        <begin position="27"/>
        <end position="45"/>
    </location>
</feature>
<evidence type="ECO:0000313" key="3">
    <source>
        <dbReference type="Proteomes" id="UP000255207"/>
    </source>
</evidence>
<gene>
    <name evidence="2" type="ORF">DWE98_25690</name>
</gene>
<feature type="transmembrane region" description="Helical" evidence="1">
    <location>
        <begin position="131"/>
        <end position="151"/>
    </location>
</feature>
<name>A0A370KYY6_9HYPH</name>
<accession>A0A370KYY6</accession>
<proteinExistence type="predicted"/>
<evidence type="ECO:0000313" key="2">
    <source>
        <dbReference type="EMBL" id="RDJ20200.1"/>
    </source>
</evidence>
<keyword evidence="1" id="KW-0472">Membrane</keyword>
<feature type="transmembrane region" description="Helical" evidence="1">
    <location>
        <begin position="101"/>
        <end position="119"/>
    </location>
</feature>
<dbReference type="Proteomes" id="UP000255207">
    <property type="component" value="Unassembled WGS sequence"/>
</dbReference>
<feature type="transmembrane region" description="Helical" evidence="1">
    <location>
        <begin position="308"/>
        <end position="328"/>
    </location>
</feature>
<dbReference type="AlphaFoldDB" id="A0A370KYY6"/>
<evidence type="ECO:0000256" key="1">
    <source>
        <dbReference type="SAM" id="Phobius"/>
    </source>
</evidence>
<comment type="caution">
    <text evidence="2">The sequence shown here is derived from an EMBL/GenBank/DDBJ whole genome shotgun (WGS) entry which is preliminary data.</text>
</comment>
<evidence type="ECO:0008006" key="4">
    <source>
        <dbReference type="Google" id="ProtNLM"/>
    </source>
</evidence>
<dbReference type="EMBL" id="QQTP01000021">
    <property type="protein sequence ID" value="RDJ20200.1"/>
    <property type="molecule type" value="Genomic_DNA"/>
</dbReference>